<organism evidence="1 2">
    <name type="scientific">Nostoc flagelliforme FACHB-838</name>
    <dbReference type="NCBI Taxonomy" id="2692904"/>
    <lineage>
        <taxon>Bacteria</taxon>
        <taxon>Bacillati</taxon>
        <taxon>Cyanobacteriota</taxon>
        <taxon>Cyanophyceae</taxon>
        <taxon>Nostocales</taxon>
        <taxon>Nostocaceae</taxon>
        <taxon>Nostoc</taxon>
    </lineage>
</organism>
<dbReference type="RefSeq" id="WP_190945550.1">
    <property type="nucleotide sequence ID" value="NZ_JACJSI010000191.1"/>
</dbReference>
<comment type="caution">
    <text evidence="1">The sequence shown here is derived from an EMBL/GenBank/DDBJ whole genome shotgun (WGS) entry which is preliminary data.</text>
</comment>
<dbReference type="EMBL" id="JACJSI010000191">
    <property type="protein sequence ID" value="MBD2534746.1"/>
    <property type="molecule type" value="Genomic_DNA"/>
</dbReference>
<dbReference type="Pfam" id="PF26392">
    <property type="entry name" value="McdB"/>
    <property type="match status" value="1"/>
</dbReference>
<protein>
    <submittedName>
        <fullName evidence="1">Uncharacterized protein</fullName>
    </submittedName>
</protein>
<sequence>MVEEQEQPLDANSRLKARVRATVPPRETSLFRKQADENLAVNDNLTTDDDLSLDQREEKLEEVIQAENPKPTLGTEAPQNLVSFTLRVEDTVDKGLKYLCTNESITKETFLEAAFLACSQNEQMMQQVLEIAKARRQLRRSAGILRRAESMTKYLPGNLT</sequence>
<evidence type="ECO:0000313" key="2">
    <source>
        <dbReference type="Proteomes" id="UP000623440"/>
    </source>
</evidence>
<dbReference type="InterPro" id="IPR049816">
    <property type="entry name" value="McdB"/>
</dbReference>
<keyword evidence="2" id="KW-1185">Reference proteome</keyword>
<reference evidence="1 2" key="1">
    <citation type="journal article" date="2020" name="ISME J.">
        <title>Comparative genomics reveals insights into cyanobacterial evolution and habitat adaptation.</title>
        <authorList>
            <person name="Chen M.Y."/>
            <person name="Teng W.K."/>
            <person name="Zhao L."/>
            <person name="Hu C.X."/>
            <person name="Zhou Y.K."/>
            <person name="Han B.P."/>
            <person name="Song L.R."/>
            <person name="Shu W.S."/>
        </authorList>
    </citation>
    <scope>NUCLEOTIDE SEQUENCE [LARGE SCALE GENOMIC DNA]</scope>
    <source>
        <strain evidence="1 2">FACHB-838</strain>
    </source>
</reference>
<evidence type="ECO:0000313" key="1">
    <source>
        <dbReference type="EMBL" id="MBD2534746.1"/>
    </source>
</evidence>
<proteinExistence type="predicted"/>
<name>A0ABR8E0V8_9NOSO</name>
<gene>
    <name evidence="1" type="ORF">H6G97_36890</name>
</gene>
<dbReference type="Proteomes" id="UP000623440">
    <property type="component" value="Unassembled WGS sequence"/>
</dbReference>
<dbReference type="CDD" id="cd21138">
    <property type="entry name" value="McdB-like"/>
    <property type="match status" value="1"/>
</dbReference>
<accession>A0ABR8E0V8</accession>